<reference evidence="1 2" key="1">
    <citation type="submission" date="2017-01" db="EMBL/GenBank/DDBJ databases">
        <title>Genome Analysis of Deinococcus marmoris KOPRI26562.</title>
        <authorList>
            <person name="Kim J.H."/>
            <person name="Oh H.-M."/>
        </authorList>
    </citation>
    <scope>NUCLEOTIDE SEQUENCE [LARGE SCALE GENOMIC DNA]</scope>
    <source>
        <strain evidence="1 2">KOPRI26562</strain>
    </source>
</reference>
<dbReference type="Proteomes" id="UP000186607">
    <property type="component" value="Unassembled WGS sequence"/>
</dbReference>
<gene>
    <name evidence="1" type="ORF">BOO71_0005893</name>
</gene>
<proteinExistence type="predicted"/>
<dbReference type="AlphaFoldDB" id="A0A1U7NZC3"/>
<protein>
    <submittedName>
        <fullName evidence="1">Uncharacterized protein</fullName>
    </submittedName>
</protein>
<keyword evidence="2" id="KW-1185">Reference proteome</keyword>
<dbReference type="EMBL" id="MSTI01000068">
    <property type="protein sequence ID" value="OLV18266.1"/>
    <property type="molecule type" value="Genomic_DNA"/>
</dbReference>
<accession>A0A1U7NZC3</accession>
<sequence>MDVVARWCCRHVSSGLTVWASADCVDASRSGLPRVTAEPAPCFLRLPSSPPRVFLLSCLISIECKRFSKYCQGSVRFGSWW</sequence>
<name>A0A1U7NZC3_9DEIO</name>
<evidence type="ECO:0000313" key="1">
    <source>
        <dbReference type="EMBL" id="OLV18266.1"/>
    </source>
</evidence>
<organism evidence="1 2">
    <name type="scientific">Deinococcus marmoris</name>
    <dbReference type="NCBI Taxonomy" id="249408"/>
    <lineage>
        <taxon>Bacteria</taxon>
        <taxon>Thermotogati</taxon>
        <taxon>Deinococcota</taxon>
        <taxon>Deinococci</taxon>
        <taxon>Deinococcales</taxon>
        <taxon>Deinococcaceae</taxon>
        <taxon>Deinococcus</taxon>
    </lineage>
</organism>
<dbReference type="STRING" id="249408.BOO71_0005893"/>
<comment type="caution">
    <text evidence="1">The sequence shown here is derived from an EMBL/GenBank/DDBJ whole genome shotgun (WGS) entry which is preliminary data.</text>
</comment>
<evidence type="ECO:0000313" key="2">
    <source>
        <dbReference type="Proteomes" id="UP000186607"/>
    </source>
</evidence>